<dbReference type="RefSeq" id="WP_144116626.1">
    <property type="nucleotide sequence ID" value="NZ_JACHGE010000010.1"/>
</dbReference>
<dbReference type="InterPro" id="IPR021272">
    <property type="entry name" value="DUF2851"/>
</dbReference>
<gene>
    <name evidence="1" type="ORF">F2B50_10490</name>
    <name evidence="2" type="ORF">FPF71_10490</name>
</gene>
<proteinExistence type="predicted"/>
<evidence type="ECO:0000313" key="4">
    <source>
        <dbReference type="Proteomes" id="UP000322315"/>
    </source>
</evidence>
<dbReference type="Proteomes" id="UP000322315">
    <property type="component" value="Unassembled WGS sequence"/>
</dbReference>
<comment type="caution">
    <text evidence="1">The sequence shown here is derived from an EMBL/GenBank/DDBJ whole genome shotgun (WGS) entry which is preliminary data.</text>
</comment>
<evidence type="ECO:0000313" key="3">
    <source>
        <dbReference type="Proteomes" id="UP000315145"/>
    </source>
</evidence>
<dbReference type="AlphaFoldDB" id="A0A5M7B3R5"/>
<keyword evidence="3" id="KW-1185">Reference proteome</keyword>
<evidence type="ECO:0000313" key="1">
    <source>
        <dbReference type="EMBL" id="KAA5824039.1"/>
    </source>
</evidence>
<reference evidence="2 3" key="2">
    <citation type="submission" date="2019-07" db="EMBL/GenBank/DDBJ databases">
        <title>Algibacter marinivivus sp. nov., isolated from the surface of a marine red alga.</title>
        <authorList>
            <person name="Zhong X."/>
            <person name="Xu W."/>
            <person name="Zhang Y."/>
            <person name="Zhang Q."/>
            <person name="Du Z."/>
        </authorList>
    </citation>
    <scope>NUCLEOTIDE SEQUENCE [LARGE SCALE GENOMIC DNA]</scope>
    <source>
        <strain evidence="2 3">RU-4-M-4</strain>
    </source>
</reference>
<reference evidence="1 4" key="1">
    <citation type="journal article" date="2015" name="Int. J. Syst. Evol. Microbiol.">
        <title>Algibacter amylolyticus sp. nov., isolated from intertidal sediment.</title>
        <authorList>
            <person name="Zhang D.C."/>
            <person name="Wu J."/>
            <person name="Neuner K."/>
            <person name="Yao J."/>
            <person name="Margesin R."/>
        </authorList>
    </citation>
    <scope>NUCLEOTIDE SEQUENCE [LARGE SCALE GENOMIC DNA]</scope>
    <source>
        <strain evidence="1 4">RU-4-M-4</strain>
    </source>
</reference>
<name>A0A5M7B3R5_9FLAO</name>
<reference evidence="1" key="3">
    <citation type="submission" date="2019-09" db="EMBL/GenBank/DDBJ databases">
        <authorList>
            <person name="Zhang D.-C."/>
        </authorList>
    </citation>
    <scope>NUCLEOTIDE SEQUENCE</scope>
    <source>
        <strain evidence="1">RU-4-M-4</strain>
    </source>
</reference>
<dbReference type="EMBL" id="VMBF01000007">
    <property type="protein sequence ID" value="TSJ74516.1"/>
    <property type="molecule type" value="Genomic_DNA"/>
</dbReference>
<dbReference type="Proteomes" id="UP000315145">
    <property type="component" value="Unassembled WGS sequence"/>
</dbReference>
<evidence type="ECO:0000313" key="2">
    <source>
        <dbReference type="EMBL" id="TSJ74516.1"/>
    </source>
</evidence>
<organism evidence="1 4">
    <name type="scientific">Algibacter amylolyticus</name>
    <dbReference type="NCBI Taxonomy" id="1608400"/>
    <lineage>
        <taxon>Bacteria</taxon>
        <taxon>Pseudomonadati</taxon>
        <taxon>Bacteroidota</taxon>
        <taxon>Flavobacteriia</taxon>
        <taxon>Flavobacteriales</taxon>
        <taxon>Flavobacteriaceae</taxon>
        <taxon>Algibacter</taxon>
    </lineage>
</organism>
<accession>A0A5M7B3R5</accession>
<dbReference type="OrthoDB" id="1005072at2"/>
<sequence length="423" mass="48684">MREDFLHYIWKHKKFQINNLKTTAGEPVVVTSVGQHNYNSGSDFFNAKLKIGEQLWAGNVEIHIKASDWFLHNHEQDPAYDNVILHVVWEDDTEVFRNNNTPIPTLVLKDVIDEALLNNYKRLFAKENKWINCENDFGATDAFVLTNWLERLYFERLERKSETIESLLQASNNDWEAVLFKMLTKNFGLKVNGDSFFSLAQSIDFSIVRKTQSNPQVLEALLFGQAGLLNQDVQNAYYSGLEKEYEFLKVKFKLTNSNVLPIQFFRLRPPNFPTIRLSQLASLYAAHQNLFSKLIEGNTLEDFYNLFKVSTSQFWKTHYTFQKESKASTKTLSKSFIDLLLINTILPIKFSYAKQKGQEIDSEILEIASLLASEKNSIVNAFNALKKVSKSSIDSQALIQLKTEYCDKHKCLQCAIGNALIND</sequence>
<dbReference type="EMBL" id="VWRS01000007">
    <property type="protein sequence ID" value="KAA5824039.1"/>
    <property type="molecule type" value="Genomic_DNA"/>
</dbReference>
<protein>
    <submittedName>
        <fullName evidence="1">DUF2851 family protein</fullName>
    </submittedName>
</protein>
<dbReference type="Pfam" id="PF11013">
    <property type="entry name" value="DUF2851"/>
    <property type="match status" value="1"/>
</dbReference>